<proteinExistence type="predicted"/>
<comment type="caution">
    <text evidence="1">The sequence shown here is derived from an EMBL/GenBank/DDBJ whole genome shotgun (WGS) entry which is preliminary data.</text>
</comment>
<evidence type="ECO:0000313" key="2">
    <source>
        <dbReference type="Proteomes" id="UP001359559"/>
    </source>
</evidence>
<dbReference type="Proteomes" id="UP001359559">
    <property type="component" value="Unassembled WGS sequence"/>
</dbReference>
<protein>
    <submittedName>
        <fullName evidence="1">Uncharacterized protein</fullName>
    </submittedName>
</protein>
<keyword evidence="2" id="KW-1185">Reference proteome</keyword>
<organism evidence="1 2">
    <name type="scientific">Clitoria ternatea</name>
    <name type="common">Butterfly pea</name>
    <dbReference type="NCBI Taxonomy" id="43366"/>
    <lineage>
        <taxon>Eukaryota</taxon>
        <taxon>Viridiplantae</taxon>
        <taxon>Streptophyta</taxon>
        <taxon>Embryophyta</taxon>
        <taxon>Tracheophyta</taxon>
        <taxon>Spermatophyta</taxon>
        <taxon>Magnoliopsida</taxon>
        <taxon>eudicotyledons</taxon>
        <taxon>Gunneridae</taxon>
        <taxon>Pentapetalae</taxon>
        <taxon>rosids</taxon>
        <taxon>fabids</taxon>
        <taxon>Fabales</taxon>
        <taxon>Fabaceae</taxon>
        <taxon>Papilionoideae</taxon>
        <taxon>50 kb inversion clade</taxon>
        <taxon>NPAAA clade</taxon>
        <taxon>indigoferoid/millettioid clade</taxon>
        <taxon>Phaseoleae</taxon>
        <taxon>Clitoria</taxon>
    </lineage>
</organism>
<accession>A0AAN9F4G5</accession>
<dbReference type="EMBL" id="JAYKXN010000008">
    <property type="protein sequence ID" value="KAK7265068.1"/>
    <property type="molecule type" value="Genomic_DNA"/>
</dbReference>
<dbReference type="AlphaFoldDB" id="A0AAN9F4G5"/>
<evidence type="ECO:0000313" key="1">
    <source>
        <dbReference type="EMBL" id="KAK7265068.1"/>
    </source>
</evidence>
<name>A0AAN9F4G5_CLITE</name>
<gene>
    <name evidence="1" type="ORF">RJT34_32684</name>
</gene>
<sequence length="91" mass="10221">METIWVQKQAEETIVSSFNETQNEGGDGGGRHFEKEQGQDQSMFNIKSFLWHGGSSSALDITIFFFSTGNAIRNLTVYILWTLGRLDSISN</sequence>
<reference evidence="1 2" key="1">
    <citation type="submission" date="2024-01" db="EMBL/GenBank/DDBJ databases">
        <title>The genomes of 5 underutilized Papilionoideae crops provide insights into root nodulation and disease resistance.</title>
        <authorList>
            <person name="Yuan L."/>
        </authorList>
    </citation>
    <scope>NUCLEOTIDE SEQUENCE [LARGE SCALE GENOMIC DNA]</scope>
    <source>
        <strain evidence="1">LY-2023</strain>
        <tissue evidence="1">Leaf</tissue>
    </source>
</reference>